<proteinExistence type="predicted"/>
<keyword evidence="2" id="KW-1185">Reference proteome</keyword>
<name>A0AAE0SKJ0_9BIVA</name>
<evidence type="ECO:0000313" key="2">
    <source>
        <dbReference type="Proteomes" id="UP001195483"/>
    </source>
</evidence>
<reference evidence="1" key="3">
    <citation type="submission" date="2023-05" db="EMBL/GenBank/DDBJ databases">
        <authorList>
            <person name="Smith C.H."/>
        </authorList>
    </citation>
    <scope>NUCLEOTIDE SEQUENCE</scope>
    <source>
        <strain evidence="1">CHS0354</strain>
        <tissue evidence="1">Mantle</tissue>
    </source>
</reference>
<reference evidence="1" key="2">
    <citation type="journal article" date="2021" name="Genome Biol. Evol.">
        <title>Developing a high-quality reference genome for a parasitic bivalve with doubly uniparental inheritance (Bivalvia: Unionida).</title>
        <authorList>
            <person name="Smith C.H."/>
        </authorList>
    </citation>
    <scope>NUCLEOTIDE SEQUENCE</scope>
    <source>
        <strain evidence="1">CHS0354</strain>
        <tissue evidence="1">Mantle</tissue>
    </source>
</reference>
<sequence>MENVLNVSGCFGGKFSNISKEMTPANRIDLLVDGIIHYREKVMRKQGVSANDVKQWSAALKQLHVTTTTIRNGNKNQFIPSKIYAVHLKKYFQFSQALLAVVDPEVKEDMKKKISRWKSCGDQGRKTVEKNYCHIEVNAYRVQHGGGTKGTQPRDIRFSYFKT</sequence>
<comment type="caution">
    <text evidence="1">The sequence shown here is derived from an EMBL/GenBank/DDBJ whole genome shotgun (WGS) entry which is preliminary data.</text>
</comment>
<gene>
    <name evidence="1" type="ORF">CHS0354_014284</name>
</gene>
<organism evidence="1 2">
    <name type="scientific">Potamilus streckersoni</name>
    <dbReference type="NCBI Taxonomy" id="2493646"/>
    <lineage>
        <taxon>Eukaryota</taxon>
        <taxon>Metazoa</taxon>
        <taxon>Spiralia</taxon>
        <taxon>Lophotrochozoa</taxon>
        <taxon>Mollusca</taxon>
        <taxon>Bivalvia</taxon>
        <taxon>Autobranchia</taxon>
        <taxon>Heteroconchia</taxon>
        <taxon>Palaeoheterodonta</taxon>
        <taxon>Unionida</taxon>
        <taxon>Unionoidea</taxon>
        <taxon>Unionidae</taxon>
        <taxon>Ambleminae</taxon>
        <taxon>Lampsilini</taxon>
        <taxon>Potamilus</taxon>
    </lineage>
</organism>
<reference evidence="1" key="1">
    <citation type="journal article" date="2021" name="Genome Biol. Evol.">
        <title>A High-Quality Reference Genome for a Parasitic Bivalve with Doubly Uniparental Inheritance (Bivalvia: Unionida).</title>
        <authorList>
            <person name="Smith C.H."/>
        </authorList>
    </citation>
    <scope>NUCLEOTIDE SEQUENCE</scope>
    <source>
        <strain evidence="1">CHS0354</strain>
    </source>
</reference>
<dbReference type="AlphaFoldDB" id="A0AAE0SKJ0"/>
<dbReference type="Proteomes" id="UP001195483">
    <property type="component" value="Unassembled WGS sequence"/>
</dbReference>
<protein>
    <submittedName>
        <fullName evidence="1">Uncharacterized protein</fullName>
    </submittedName>
</protein>
<accession>A0AAE0SKJ0</accession>
<evidence type="ECO:0000313" key="1">
    <source>
        <dbReference type="EMBL" id="KAK3593752.1"/>
    </source>
</evidence>
<dbReference type="EMBL" id="JAEAOA010000884">
    <property type="protein sequence ID" value="KAK3593752.1"/>
    <property type="molecule type" value="Genomic_DNA"/>
</dbReference>